<protein>
    <recommendedName>
        <fullName evidence="3">RING-type domain-containing protein</fullName>
    </recommendedName>
</protein>
<keyword evidence="2" id="KW-1185">Reference proteome</keyword>
<gene>
    <name evidence="1" type="ORF">BU26DRAFT_523698</name>
</gene>
<dbReference type="OrthoDB" id="1431934at2759"/>
<dbReference type="InterPro" id="IPR013083">
    <property type="entry name" value="Znf_RING/FYVE/PHD"/>
</dbReference>
<dbReference type="Proteomes" id="UP000800094">
    <property type="component" value="Unassembled WGS sequence"/>
</dbReference>
<dbReference type="AlphaFoldDB" id="A0A6A6I1B2"/>
<evidence type="ECO:0008006" key="3">
    <source>
        <dbReference type="Google" id="ProtNLM"/>
    </source>
</evidence>
<dbReference type="RefSeq" id="XP_033678374.1">
    <property type="nucleotide sequence ID" value="XM_033830109.1"/>
</dbReference>
<organism evidence="1 2">
    <name type="scientific">Trematosphaeria pertusa</name>
    <dbReference type="NCBI Taxonomy" id="390896"/>
    <lineage>
        <taxon>Eukaryota</taxon>
        <taxon>Fungi</taxon>
        <taxon>Dikarya</taxon>
        <taxon>Ascomycota</taxon>
        <taxon>Pezizomycotina</taxon>
        <taxon>Dothideomycetes</taxon>
        <taxon>Pleosporomycetidae</taxon>
        <taxon>Pleosporales</taxon>
        <taxon>Massarineae</taxon>
        <taxon>Trematosphaeriaceae</taxon>
        <taxon>Trematosphaeria</taxon>
    </lineage>
</organism>
<dbReference type="SUPFAM" id="SSF57850">
    <property type="entry name" value="RING/U-box"/>
    <property type="match status" value="1"/>
</dbReference>
<proteinExistence type="predicted"/>
<name>A0A6A6I1B2_9PLEO</name>
<dbReference type="FunFam" id="3.30.40.10:FF:000416">
    <property type="entry name" value="RBR-type E3 ubiquitin transferase"/>
    <property type="match status" value="1"/>
</dbReference>
<sequence>MERCGHIFCVKCLQDFYNSAIKEGNVYAIVCLDLDCGIETIGAERRRRKKKRLLAPRELLQIPLPRDTVQRYVDLKRKKRLELDKSTVWYPRK</sequence>
<dbReference type="GeneID" id="54583439"/>
<reference evidence="1" key="1">
    <citation type="journal article" date="2020" name="Stud. Mycol.">
        <title>101 Dothideomycetes genomes: a test case for predicting lifestyles and emergence of pathogens.</title>
        <authorList>
            <person name="Haridas S."/>
            <person name="Albert R."/>
            <person name="Binder M."/>
            <person name="Bloem J."/>
            <person name="Labutti K."/>
            <person name="Salamov A."/>
            <person name="Andreopoulos B."/>
            <person name="Baker S."/>
            <person name="Barry K."/>
            <person name="Bills G."/>
            <person name="Bluhm B."/>
            <person name="Cannon C."/>
            <person name="Castanera R."/>
            <person name="Culley D."/>
            <person name="Daum C."/>
            <person name="Ezra D."/>
            <person name="Gonzalez J."/>
            <person name="Henrissat B."/>
            <person name="Kuo A."/>
            <person name="Liang C."/>
            <person name="Lipzen A."/>
            <person name="Lutzoni F."/>
            <person name="Magnuson J."/>
            <person name="Mondo S."/>
            <person name="Nolan M."/>
            <person name="Ohm R."/>
            <person name="Pangilinan J."/>
            <person name="Park H.-J."/>
            <person name="Ramirez L."/>
            <person name="Alfaro M."/>
            <person name="Sun H."/>
            <person name="Tritt A."/>
            <person name="Yoshinaga Y."/>
            <person name="Zwiers L.-H."/>
            <person name="Turgeon B."/>
            <person name="Goodwin S."/>
            <person name="Spatafora J."/>
            <person name="Crous P."/>
            <person name="Grigoriev I."/>
        </authorList>
    </citation>
    <scope>NUCLEOTIDE SEQUENCE</scope>
    <source>
        <strain evidence="1">CBS 122368</strain>
    </source>
</reference>
<evidence type="ECO:0000313" key="1">
    <source>
        <dbReference type="EMBL" id="KAF2243370.1"/>
    </source>
</evidence>
<dbReference type="EMBL" id="ML987205">
    <property type="protein sequence ID" value="KAF2243370.1"/>
    <property type="molecule type" value="Genomic_DNA"/>
</dbReference>
<accession>A0A6A6I1B2</accession>
<dbReference type="Gene3D" id="3.30.40.10">
    <property type="entry name" value="Zinc/RING finger domain, C3HC4 (zinc finger)"/>
    <property type="match status" value="1"/>
</dbReference>
<evidence type="ECO:0000313" key="2">
    <source>
        <dbReference type="Proteomes" id="UP000800094"/>
    </source>
</evidence>